<evidence type="ECO:0000256" key="2">
    <source>
        <dbReference type="SAM" id="Phobius"/>
    </source>
</evidence>
<comment type="caution">
    <text evidence="3">The sequence shown here is derived from an EMBL/GenBank/DDBJ whole genome shotgun (WGS) entry which is preliminary data.</text>
</comment>
<dbReference type="Proteomes" id="UP001163823">
    <property type="component" value="Chromosome 5"/>
</dbReference>
<dbReference type="KEGG" id="qsa:O6P43_011712"/>
<organism evidence="3 4">
    <name type="scientific">Quillaja saponaria</name>
    <name type="common">Soap bark tree</name>
    <dbReference type="NCBI Taxonomy" id="32244"/>
    <lineage>
        <taxon>Eukaryota</taxon>
        <taxon>Viridiplantae</taxon>
        <taxon>Streptophyta</taxon>
        <taxon>Embryophyta</taxon>
        <taxon>Tracheophyta</taxon>
        <taxon>Spermatophyta</taxon>
        <taxon>Magnoliopsida</taxon>
        <taxon>eudicotyledons</taxon>
        <taxon>Gunneridae</taxon>
        <taxon>Pentapetalae</taxon>
        <taxon>rosids</taxon>
        <taxon>fabids</taxon>
        <taxon>Fabales</taxon>
        <taxon>Quillajaceae</taxon>
        <taxon>Quillaja</taxon>
    </lineage>
</organism>
<evidence type="ECO:0000256" key="1">
    <source>
        <dbReference type="SAM" id="MobiDB-lite"/>
    </source>
</evidence>
<gene>
    <name evidence="3" type="ORF">O6P43_011712</name>
</gene>
<feature type="transmembrane region" description="Helical" evidence="2">
    <location>
        <begin position="92"/>
        <end position="113"/>
    </location>
</feature>
<reference evidence="3" key="1">
    <citation type="journal article" date="2023" name="Science">
        <title>Elucidation of the pathway for biosynthesis of saponin adjuvants from the soapbark tree.</title>
        <authorList>
            <person name="Reed J."/>
            <person name="Orme A."/>
            <person name="El-Demerdash A."/>
            <person name="Owen C."/>
            <person name="Martin L.B.B."/>
            <person name="Misra R.C."/>
            <person name="Kikuchi S."/>
            <person name="Rejzek M."/>
            <person name="Martin A.C."/>
            <person name="Harkess A."/>
            <person name="Leebens-Mack J."/>
            <person name="Louveau T."/>
            <person name="Stephenson M.J."/>
            <person name="Osbourn A."/>
        </authorList>
    </citation>
    <scope>NUCLEOTIDE SEQUENCE</scope>
    <source>
        <strain evidence="3">S10</strain>
    </source>
</reference>
<dbReference type="AlphaFoldDB" id="A0AAD7PTL7"/>
<accession>A0AAD7PTL7</accession>
<name>A0AAD7PTL7_QUISA</name>
<evidence type="ECO:0000313" key="3">
    <source>
        <dbReference type="EMBL" id="KAJ7967453.1"/>
    </source>
</evidence>
<keyword evidence="4" id="KW-1185">Reference proteome</keyword>
<dbReference type="Pfam" id="PF04749">
    <property type="entry name" value="PLAC8"/>
    <property type="match status" value="1"/>
</dbReference>
<feature type="region of interest" description="Disordered" evidence="1">
    <location>
        <begin position="1"/>
        <end position="28"/>
    </location>
</feature>
<sequence>MYHTTQEHDKYSAERQPGSVPASGVPDYSPAQPYVPPYISSRSRAPGFTRQWSTGLCHCCDNPANCLITCCCPCITFGQIAEIVDRGNSSCAANGFCYGLILLTGFACLYSCFYRSKLRGQYDLEEEPCVDCLVHFLCETCALCQEYREIKNQGFDMGIGWEANMDRQSRGVTLAPIVAPGMRR</sequence>
<proteinExistence type="predicted"/>
<dbReference type="NCBIfam" id="TIGR01571">
    <property type="entry name" value="A_thal_Cys_rich"/>
    <property type="match status" value="1"/>
</dbReference>
<feature type="compositionally biased region" description="Basic and acidic residues" evidence="1">
    <location>
        <begin position="1"/>
        <end position="13"/>
    </location>
</feature>
<keyword evidence="2" id="KW-0472">Membrane</keyword>
<keyword evidence="2" id="KW-1133">Transmembrane helix</keyword>
<dbReference type="EMBL" id="JARAOO010000005">
    <property type="protein sequence ID" value="KAJ7967453.1"/>
    <property type="molecule type" value="Genomic_DNA"/>
</dbReference>
<protein>
    <submittedName>
        <fullName evidence="3">Plant cadmium resistance 2</fullName>
    </submittedName>
</protein>
<dbReference type="PANTHER" id="PTHR15907">
    <property type="entry name" value="DUF614 FAMILY PROTEIN-RELATED"/>
    <property type="match status" value="1"/>
</dbReference>
<dbReference type="InterPro" id="IPR006461">
    <property type="entry name" value="PLAC_motif_containing"/>
</dbReference>
<evidence type="ECO:0000313" key="4">
    <source>
        <dbReference type="Proteomes" id="UP001163823"/>
    </source>
</evidence>
<keyword evidence="2" id="KW-0812">Transmembrane</keyword>